<dbReference type="InterPro" id="IPR042095">
    <property type="entry name" value="SUMF_sf"/>
</dbReference>
<dbReference type="GO" id="GO:0120147">
    <property type="term" value="F:formylglycine-generating oxidase activity"/>
    <property type="evidence" value="ECO:0007669"/>
    <property type="project" value="TreeGrafter"/>
</dbReference>
<dbReference type="AlphaFoldDB" id="A0A2D3NU81"/>
<dbReference type="InterPro" id="IPR051043">
    <property type="entry name" value="Sulfatase_Mod_Factor_Kinase"/>
</dbReference>
<dbReference type="SUPFAM" id="SSF56436">
    <property type="entry name" value="C-type lectin-like"/>
    <property type="match status" value="1"/>
</dbReference>
<dbReference type="Gene3D" id="3.90.1580.10">
    <property type="entry name" value="paralog of FGE (formylglycine-generating enzyme)"/>
    <property type="match status" value="1"/>
</dbReference>
<evidence type="ECO:0000259" key="1">
    <source>
        <dbReference type="Pfam" id="PF03781"/>
    </source>
</evidence>
<reference evidence="2 3" key="1">
    <citation type="submission" date="2017-11" db="EMBL/GenBank/DDBJ databases">
        <title>Genome sequencing of Fusobacterium periodonticum KCOM 1261.</title>
        <authorList>
            <person name="Kook J.-K."/>
            <person name="Park S.-N."/>
            <person name="Lim Y.K."/>
        </authorList>
    </citation>
    <scope>NUCLEOTIDE SEQUENCE [LARGE SCALE GENOMIC DNA]</scope>
    <source>
        <strain evidence="2 3">KCOM 1261</strain>
    </source>
</reference>
<dbReference type="InterPro" id="IPR005532">
    <property type="entry name" value="SUMF_dom"/>
</dbReference>
<dbReference type="InterPro" id="IPR016187">
    <property type="entry name" value="CTDL_fold"/>
</dbReference>
<protein>
    <recommendedName>
        <fullName evidence="1">Sulfatase-modifying factor enzyme-like domain-containing protein</fullName>
    </recommendedName>
</protein>
<evidence type="ECO:0000313" key="2">
    <source>
        <dbReference type="EMBL" id="ATV58949.1"/>
    </source>
</evidence>
<evidence type="ECO:0000313" key="3">
    <source>
        <dbReference type="Proteomes" id="UP000230056"/>
    </source>
</evidence>
<proteinExistence type="predicted"/>
<organism evidence="2 3">
    <name type="scientific">Fusobacterium pseudoperiodonticum</name>
    <dbReference type="NCBI Taxonomy" id="2663009"/>
    <lineage>
        <taxon>Bacteria</taxon>
        <taxon>Fusobacteriati</taxon>
        <taxon>Fusobacteriota</taxon>
        <taxon>Fusobacteriia</taxon>
        <taxon>Fusobacteriales</taxon>
        <taxon>Fusobacteriaceae</taxon>
        <taxon>Fusobacterium</taxon>
    </lineage>
</organism>
<name>A0A2D3NU81_9FUSO</name>
<dbReference type="PANTHER" id="PTHR23150:SF19">
    <property type="entry name" value="FORMYLGLYCINE-GENERATING ENZYME"/>
    <property type="match status" value="1"/>
</dbReference>
<dbReference type="EMBL" id="CP024699">
    <property type="protein sequence ID" value="ATV58949.1"/>
    <property type="molecule type" value="Genomic_DNA"/>
</dbReference>
<dbReference type="Proteomes" id="UP000230056">
    <property type="component" value="Chromosome"/>
</dbReference>
<gene>
    <name evidence="2" type="ORF">CTM72_03775</name>
</gene>
<dbReference type="Pfam" id="PF03781">
    <property type="entry name" value="FGE-sulfatase"/>
    <property type="match status" value="1"/>
</dbReference>
<accession>A0A2D3NU81</accession>
<dbReference type="RefSeq" id="WP_100024544.1">
    <property type="nucleotide sequence ID" value="NZ_CP024699.1"/>
</dbReference>
<sequence>MKEKILNFLSEGKPLLWIKGQNFHEIENIIVEGLNAFENKRYYIYEKGTTINRQNNSVEVGMGNLFTTLDELYPQGIRKVPIFLLIKDSLAEIVDENNLEYIKEIVETKMANPKYNFTLIVVDQQNTVPEDLREITSLIDDDEQKRTSEMALKKAILDITKIEKIELDLAKLEKIELDLDSIEKIVQSLKDDIKKITVGEKPAELKPTFEDMIFVKGGKYQPSFTDEEKEVSNLEVSKYLITQKLWQELIRNNPANFKGDENRPIEYISWWHALEFCNRLSEKYGLRPVYNLGKSDQGLLMINQLDGTVASPDVADFNKTEGFRLPTEVEWEWFARGGQVALDNGTFDYTYSGSNNIDDVAWYTGNSKDTTQSVGLKMPNVLGLYDCNGNVWEWCYDTTEGIESGKSYVYKAYDHSNVYRRLKGGSWCNNPEVCAVAVRGNSQATYAYSNAGFRIVRTVL</sequence>
<feature type="domain" description="Sulfatase-modifying factor enzyme-like" evidence="1">
    <location>
        <begin position="215"/>
        <end position="457"/>
    </location>
</feature>
<dbReference type="PANTHER" id="PTHR23150">
    <property type="entry name" value="SULFATASE MODIFYING FACTOR 1, 2"/>
    <property type="match status" value="1"/>
</dbReference>